<dbReference type="OrthoDB" id="881805at2"/>
<dbReference type="Proteomes" id="UP000197277">
    <property type="component" value="Unassembled WGS sequence"/>
</dbReference>
<accession>A0A246FQJ5</accession>
<keyword evidence="2" id="KW-1185">Reference proteome</keyword>
<dbReference type="EMBL" id="NIRR01000001">
    <property type="protein sequence ID" value="OWP65013.1"/>
    <property type="molecule type" value="Genomic_DNA"/>
</dbReference>
<gene>
    <name evidence="1" type="ORF">CDA63_01250</name>
</gene>
<evidence type="ECO:0000313" key="2">
    <source>
        <dbReference type="Proteomes" id="UP000197277"/>
    </source>
</evidence>
<name>A0A246FQJ5_9BACT</name>
<comment type="caution">
    <text evidence="1">The sequence shown here is derived from an EMBL/GenBank/DDBJ whole genome shotgun (WGS) entry which is preliminary data.</text>
</comment>
<organism evidence="1 2">
    <name type="scientific">Hymenobacter amundsenii</name>
    <dbReference type="NCBI Taxonomy" id="2006685"/>
    <lineage>
        <taxon>Bacteria</taxon>
        <taxon>Pseudomonadati</taxon>
        <taxon>Bacteroidota</taxon>
        <taxon>Cytophagia</taxon>
        <taxon>Cytophagales</taxon>
        <taxon>Hymenobacteraceae</taxon>
        <taxon>Hymenobacter</taxon>
    </lineage>
</organism>
<sequence>MDAISDTWETLWRVLRQGGCYRAGNANVEWAETIAPHLDPVRSTSASFQCFRWGLGQLQ</sequence>
<reference evidence="1 2" key="1">
    <citation type="submission" date="2017-06" db="EMBL/GenBank/DDBJ databases">
        <title>Hymenobacter amundsenii sp. nov. isolated from regoliths in Antarctica.</title>
        <authorList>
            <person name="Sedlacek I."/>
            <person name="Kralova S."/>
            <person name="Pantucek R."/>
            <person name="Svec P."/>
            <person name="Holochova P."/>
            <person name="Stankova E."/>
            <person name="Vrbovska V."/>
            <person name="Busse H.-J."/>
        </authorList>
    </citation>
    <scope>NUCLEOTIDE SEQUENCE [LARGE SCALE GENOMIC DNA]</scope>
    <source>
        <strain evidence="1 2">CCM 8682</strain>
    </source>
</reference>
<dbReference type="AlphaFoldDB" id="A0A246FQJ5"/>
<evidence type="ECO:0000313" key="1">
    <source>
        <dbReference type="EMBL" id="OWP65013.1"/>
    </source>
</evidence>
<proteinExistence type="predicted"/>
<protein>
    <submittedName>
        <fullName evidence="1">Uncharacterized protein</fullName>
    </submittedName>
</protein>
<dbReference type="RefSeq" id="WP_088462624.1">
    <property type="nucleotide sequence ID" value="NZ_NIRR01000001.1"/>
</dbReference>